<gene>
    <name evidence="2" type="ORF">NJ959_04880</name>
</gene>
<organism evidence="2 3">
    <name type="scientific">Limnofasciculus baicalensis BBK-W-15</name>
    <dbReference type="NCBI Taxonomy" id="2699891"/>
    <lineage>
        <taxon>Bacteria</taxon>
        <taxon>Bacillati</taxon>
        <taxon>Cyanobacteriota</taxon>
        <taxon>Cyanophyceae</taxon>
        <taxon>Coleofasciculales</taxon>
        <taxon>Coleofasciculaceae</taxon>
        <taxon>Limnofasciculus</taxon>
        <taxon>Limnofasciculus baicalensis</taxon>
    </lineage>
</organism>
<dbReference type="PROSITE" id="PS51340">
    <property type="entry name" value="MOSC"/>
    <property type="match status" value="1"/>
</dbReference>
<evidence type="ECO:0000313" key="3">
    <source>
        <dbReference type="Proteomes" id="UP001204953"/>
    </source>
</evidence>
<dbReference type="InterPro" id="IPR005302">
    <property type="entry name" value="MoCF_Sase_C"/>
</dbReference>
<dbReference type="PANTHER" id="PTHR30212">
    <property type="entry name" value="PROTEIN YIIM"/>
    <property type="match status" value="1"/>
</dbReference>
<dbReference type="InterPro" id="IPR052353">
    <property type="entry name" value="Benzoxazolinone_Detox_Enz"/>
</dbReference>
<reference evidence="2" key="1">
    <citation type="submission" date="2022-06" db="EMBL/GenBank/DDBJ databases">
        <title>New cyanobacteria of genus Symplocastrum in benthos of Lake Baikal.</title>
        <authorList>
            <person name="Sorokovikova E."/>
            <person name="Tikhonova I."/>
            <person name="Krasnopeev A."/>
            <person name="Evseev P."/>
            <person name="Gladkikh A."/>
            <person name="Belykh O."/>
        </authorList>
    </citation>
    <scope>NUCLEOTIDE SEQUENCE</scope>
    <source>
        <strain evidence="2">BBK-W-15</strain>
    </source>
</reference>
<dbReference type="InterPro" id="IPR005163">
    <property type="entry name" value="Tri_helical_YiiM-like"/>
</dbReference>
<proteinExistence type="predicted"/>
<feature type="domain" description="MOSC" evidence="1">
    <location>
        <begin position="28"/>
        <end position="163"/>
    </location>
</feature>
<sequence length="215" mass="24607">MKLVSLNIGLPREVTWQGKTVATGIFKEPISQRINLHFFNLDGDRQADLTVHGGRDKAVYAYPVEHYDYWRGELPDMDLPWGMFGENLTTTGLLEDTVNIGDRFRIGSAEIMVTQPRRPCYKLGIKFGRTDIVKRFQDSHLSGIYFSVVKEGEVGVGDGIELIHRDENNVTVADINRLYLRKNIDLELLHRAVEVKALAENLRNYFQQQIDKKSV</sequence>
<accession>A0AAE3GNF8</accession>
<dbReference type="GO" id="GO:0030170">
    <property type="term" value="F:pyridoxal phosphate binding"/>
    <property type="evidence" value="ECO:0007669"/>
    <property type="project" value="InterPro"/>
</dbReference>
<dbReference type="Proteomes" id="UP001204953">
    <property type="component" value="Unassembled WGS sequence"/>
</dbReference>
<dbReference type="SUPFAM" id="SSF50800">
    <property type="entry name" value="PK beta-barrel domain-like"/>
    <property type="match status" value="1"/>
</dbReference>
<protein>
    <submittedName>
        <fullName evidence="2">MOSC domain-containing protein</fullName>
    </submittedName>
</protein>
<dbReference type="PANTHER" id="PTHR30212:SF2">
    <property type="entry name" value="PROTEIN YIIM"/>
    <property type="match status" value="1"/>
</dbReference>
<dbReference type="AlphaFoldDB" id="A0AAE3GNF8"/>
<dbReference type="InterPro" id="IPR011037">
    <property type="entry name" value="Pyrv_Knase-like_insert_dom_sf"/>
</dbReference>
<dbReference type="Pfam" id="PF03473">
    <property type="entry name" value="MOSC"/>
    <property type="match status" value="1"/>
</dbReference>
<comment type="caution">
    <text evidence="2">The sequence shown here is derived from an EMBL/GenBank/DDBJ whole genome shotgun (WGS) entry which is preliminary data.</text>
</comment>
<dbReference type="RefSeq" id="WP_254010620.1">
    <property type="nucleotide sequence ID" value="NZ_JAMZMM010000028.1"/>
</dbReference>
<keyword evidence="3" id="KW-1185">Reference proteome</keyword>
<dbReference type="Gene3D" id="2.40.33.20">
    <property type="entry name" value="PK beta-barrel domain-like"/>
    <property type="match status" value="1"/>
</dbReference>
<dbReference type="GO" id="GO:0003824">
    <property type="term" value="F:catalytic activity"/>
    <property type="evidence" value="ECO:0007669"/>
    <property type="project" value="InterPro"/>
</dbReference>
<evidence type="ECO:0000313" key="2">
    <source>
        <dbReference type="EMBL" id="MCP2727810.1"/>
    </source>
</evidence>
<dbReference type="GO" id="GO:0030151">
    <property type="term" value="F:molybdenum ion binding"/>
    <property type="evidence" value="ECO:0007669"/>
    <property type="project" value="InterPro"/>
</dbReference>
<evidence type="ECO:0000259" key="1">
    <source>
        <dbReference type="PROSITE" id="PS51340"/>
    </source>
</evidence>
<dbReference type="Pfam" id="PF03475">
    <property type="entry name" value="YiiM_3-alpha"/>
    <property type="match status" value="1"/>
</dbReference>
<name>A0AAE3GNF8_9CYAN</name>
<dbReference type="EMBL" id="JAMZMM010000028">
    <property type="protein sequence ID" value="MCP2727810.1"/>
    <property type="molecule type" value="Genomic_DNA"/>
</dbReference>